<keyword evidence="1" id="KW-0808">Transferase</keyword>
<dbReference type="Proteomes" id="UP001626550">
    <property type="component" value="Unassembled WGS sequence"/>
</dbReference>
<sequence length="226" mass="26129">MSAMFLRHEGYLGTIGAFVKALEEFFPDASSSSWLENFSTTTTGEHDHLSQVSSPLVHPTCSPCLSSHGTLKIAENPVEFDQFIGSALRTFPLLRHSNRYFPDTWEITQDEEARNYWLDCFETSIESYQKRAEESEPDKAESSKRAQKFADSYRSFIQLRREFPSARGVLTVRSLLDAKQYFLRENGFWDPFRYQKLVENRAALSSLQDRLQVKFSSIHNYNIIKS</sequence>
<keyword evidence="1" id="KW-0418">Kinase</keyword>
<name>A0ABD2PMY7_9PLAT</name>
<proteinExistence type="predicted"/>
<evidence type="ECO:0000313" key="2">
    <source>
        <dbReference type="Proteomes" id="UP001626550"/>
    </source>
</evidence>
<dbReference type="InterPro" id="IPR035073">
    <property type="entry name" value="At2g17340_3_helix_bundle"/>
</dbReference>
<reference evidence="1 2" key="1">
    <citation type="submission" date="2024-11" db="EMBL/GenBank/DDBJ databases">
        <title>Adaptive evolution of stress response genes in parasites aligns with host niche diversity.</title>
        <authorList>
            <person name="Hahn C."/>
            <person name="Resl P."/>
        </authorList>
    </citation>
    <scope>NUCLEOTIDE SEQUENCE [LARGE SCALE GENOMIC DNA]</scope>
    <source>
        <strain evidence="1">EGGRZ-B1_66</strain>
        <tissue evidence="1">Body</tissue>
    </source>
</reference>
<dbReference type="EMBL" id="JBJKFK010008381">
    <property type="protein sequence ID" value="KAL3307086.1"/>
    <property type="molecule type" value="Genomic_DNA"/>
</dbReference>
<dbReference type="InterPro" id="IPR036075">
    <property type="entry name" value="ARMT-1-like_metal-bd_sf"/>
</dbReference>
<protein>
    <submittedName>
        <fullName evidence="1">Pantothenate kinase 4</fullName>
    </submittedName>
</protein>
<keyword evidence="2" id="KW-1185">Reference proteome</keyword>
<dbReference type="SUPFAM" id="SSF111321">
    <property type="entry name" value="AF1104-like"/>
    <property type="match status" value="1"/>
</dbReference>
<dbReference type="Gene3D" id="1.20.1700.10">
    <property type="entry name" value="AF1104-like"/>
    <property type="match status" value="1"/>
</dbReference>
<gene>
    <name evidence="1" type="primary">PANK4_3</name>
    <name evidence="1" type="ORF">Ciccas_014409</name>
</gene>
<accession>A0ABD2PMY7</accession>
<organism evidence="1 2">
    <name type="scientific">Cichlidogyrus casuarinus</name>
    <dbReference type="NCBI Taxonomy" id="1844966"/>
    <lineage>
        <taxon>Eukaryota</taxon>
        <taxon>Metazoa</taxon>
        <taxon>Spiralia</taxon>
        <taxon>Lophotrochozoa</taxon>
        <taxon>Platyhelminthes</taxon>
        <taxon>Monogenea</taxon>
        <taxon>Monopisthocotylea</taxon>
        <taxon>Dactylogyridea</taxon>
        <taxon>Ancyrocephalidae</taxon>
        <taxon>Cichlidogyrus</taxon>
    </lineage>
</organism>
<evidence type="ECO:0000313" key="1">
    <source>
        <dbReference type="EMBL" id="KAL3307086.1"/>
    </source>
</evidence>
<comment type="caution">
    <text evidence="1">The sequence shown here is derived from an EMBL/GenBank/DDBJ whole genome shotgun (WGS) entry which is preliminary data.</text>
</comment>
<dbReference type="AlphaFoldDB" id="A0ABD2PMY7"/>
<dbReference type="GO" id="GO:0016301">
    <property type="term" value="F:kinase activity"/>
    <property type="evidence" value="ECO:0007669"/>
    <property type="project" value="UniProtKB-KW"/>
</dbReference>